<gene>
    <name evidence="1" type="ORF">COU28_01715</name>
</gene>
<evidence type="ECO:0000313" key="2">
    <source>
        <dbReference type="Proteomes" id="UP000230852"/>
    </source>
</evidence>
<dbReference type="EMBL" id="PFBU01000033">
    <property type="protein sequence ID" value="PIR78416.1"/>
    <property type="molecule type" value="Genomic_DNA"/>
</dbReference>
<sequence>MREIEKNTVDTQDLKLKSDSEIKREANRIFSLDNIYKNLDYLFTSSDEKDKGDIKVILSKLCGKVLFLYDTQFGPVFEVLAGQKSNIFDPKNKNDIESLEKINKDYKSWSSDGIRKLLVELSALHAQIEEMMDKNFSEDSSLVVDYLSSRVKNKDRESERIVDGVFVFEMLRGKTREEALVILQEKMKEMESLIGFGEKNFIVQRDVDFFIQTVENRIMQIKGALELLEVLD</sequence>
<organism evidence="1 2">
    <name type="scientific">Candidatus Magasanikbacteria bacterium CG10_big_fil_rev_8_21_14_0_10_36_16</name>
    <dbReference type="NCBI Taxonomy" id="1974645"/>
    <lineage>
        <taxon>Bacteria</taxon>
        <taxon>Candidatus Magasanikiibacteriota</taxon>
    </lineage>
</organism>
<accession>A0A2H0TYW3</accession>
<name>A0A2H0TYW3_9BACT</name>
<comment type="caution">
    <text evidence="1">The sequence shown here is derived from an EMBL/GenBank/DDBJ whole genome shotgun (WGS) entry which is preliminary data.</text>
</comment>
<proteinExistence type="predicted"/>
<dbReference type="Proteomes" id="UP000230852">
    <property type="component" value="Unassembled WGS sequence"/>
</dbReference>
<reference evidence="2" key="1">
    <citation type="submission" date="2017-09" db="EMBL/GenBank/DDBJ databases">
        <title>Depth-based differentiation of microbial function through sediment-hosted aquifers and enrichment of novel symbionts in the deep terrestrial subsurface.</title>
        <authorList>
            <person name="Probst A.J."/>
            <person name="Ladd B."/>
            <person name="Jarett J.K."/>
            <person name="Geller-Mcgrath D.E."/>
            <person name="Sieber C.M.K."/>
            <person name="Emerson J.B."/>
            <person name="Anantharaman K."/>
            <person name="Thomas B.C."/>
            <person name="Malmstrom R."/>
            <person name="Stieglmeier M."/>
            <person name="Klingl A."/>
            <person name="Woyke T."/>
            <person name="Ryan C.M."/>
            <person name="Banfield J.F."/>
        </authorList>
    </citation>
    <scope>NUCLEOTIDE SEQUENCE [LARGE SCALE GENOMIC DNA]</scope>
</reference>
<dbReference type="AlphaFoldDB" id="A0A2H0TYW3"/>
<evidence type="ECO:0000313" key="1">
    <source>
        <dbReference type="EMBL" id="PIR78416.1"/>
    </source>
</evidence>
<protein>
    <submittedName>
        <fullName evidence="1">Uncharacterized protein</fullName>
    </submittedName>
</protein>